<evidence type="ECO:0000313" key="1">
    <source>
        <dbReference type="EMBL" id="GBF81776.1"/>
    </source>
</evidence>
<dbReference type="RefSeq" id="WP_124972937.1">
    <property type="nucleotide sequence ID" value="NZ_BDQK01000013.1"/>
</dbReference>
<gene>
    <name evidence="1" type="ORF">AsFPU1_3196</name>
</gene>
<name>A0A401IKL3_APHSA</name>
<dbReference type="OrthoDB" id="428036at2"/>
<accession>A0A401IKL3</accession>
<proteinExistence type="predicted"/>
<organism evidence="1 2">
    <name type="scientific">Aphanothece sacrum FPU1</name>
    <dbReference type="NCBI Taxonomy" id="1920663"/>
    <lineage>
        <taxon>Bacteria</taxon>
        <taxon>Bacillati</taxon>
        <taxon>Cyanobacteriota</taxon>
        <taxon>Cyanophyceae</taxon>
        <taxon>Oscillatoriophycideae</taxon>
        <taxon>Chroococcales</taxon>
        <taxon>Aphanothecaceae</taxon>
        <taxon>Aphanothece</taxon>
    </lineage>
</organism>
<evidence type="ECO:0008006" key="3">
    <source>
        <dbReference type="Google" id="ProtNLM"/>
    </source>
</evidence>
<keyword evidence="2" id="KW-1185">Reference proteome</keyword>
<dbReference type="Pfam" id="PF04365">
    <property type="entry name" value="BrnT_toxin"/>
    <property type="match status" value="1"/>
</dbReference>
<dbReference type="AlphaFoldDB" id="A0A401IKL3"/>
<protein>
    <recommendedName>
        <fullName evidence="3">BrnT family toxin</fullName>
    </recommendedName>
</protein>
<reference evidence="2" key="1">
    <citation type="submission" date="2017-05" db="EMBL/GenBank/DDBJ databases">
        <title>Physiological properties and genetic analysis related to exopolysaccharide production of fresh-water unicellular cyanobacterium Aphanothece sacrum, Suizenji Nori, that has been cultured as a food source in Japan.</title>
        <authorList>
            <person name="Kanesaki Y."/>
            <person name="Yoshikawa S."/>
            <person name="Ohki K."/>
        </authorList>
    </citation>
    <scope>NUCLEOTIDE SEQUENCE [LARGE SCALE GENOMIC DNA]</scope>
    <source>
        <strain evidence="2">FPU1</strain>
    </source>
</reference>
<dbReference type="EMBL" id="BDQK01000013">
    <property type="protein sequence ID" value="GBF81776.1"/>
    <property type="molecule type" value="Genomic_DNA"/>
</dbReference>
<dbReference type="Proteomes" id="UP000287247">
    <property type="component" value="Unassembled WGS sequence"/>
</dbReference>
<evidence type="ECO:0000313" key="2">
    <source>
        <dbReference type="Proteomes" id="UP000287247"/>
    </source>
</evidence>
<comment type="caution">
    <text evidence="1">The sequence shown here is derived from an EMBL/GenBank/DDBJ whole genome shotgun (WGS) entry which is preliminary data.</text>
</comment>
<dbReference type="InterPro" id="IPR007460">
    <property type="entry name" value="BrnT_toxin"/>
</dbReference>
<dbReference type="InterPro" id="IPR038573">
    <property type="entry name" value="BrnT_sf"/>
</dbReference>
<dbReference type="Gene3D" id="3.10.450.530">
    <property type="entry name" value="Ribonuclease toxin, BrnT, of type II toxin-antitoxin system"/>
    <property type="match status" value="1"/>
</dbReference>
<sequence length="92" mass="11166">MSITFDWDSQREADNKAKHGVDFETAQYAFFDPHRLIVHDAKHSDSEERWFCIGKVKDRVLTVRFTYRGEVIRIFGASQWRKWRKFYEEHNP</sequence>